<feature type="region of interest" description="Disordered" evidence="14">
    <location>
        <begin position="189"/>
        <end position="227"/>
    </location>
</feature>
<keyword evidence="16" id="KW-1185">Reference proteome</keyword>
<dbReference type="Pfam" id="PF10147">
    <property type="entry name" value="CR6_interact"/>
    <property type="match status" value="1"/>
</dbReference>
<dbReference type="PANTHER" id="PTHR31761">
    <property type="entry name" value="GROWTH ARREST AND DNA DAMAGE-INDUCIBLE PROTEINS-INTERACTING PROTEIN 1 GADD45GIP1"/>
    <property type="match status" value="1"/>
</dbReference>
<evidence type="ECO:0000256" key="8">
    <source>
        <dbReference type="ARBA" id="ARBA00023274"/>
    </source>
</evidence>
<evidence type="ECO:0000256" key="14">
    <source>
        <dbReference type="SAM" id="MobiDB-lite"/>
    </source>
</evidence>
<keyword evidence="4" id="KW-0689">Ribosomal protein</keyword>
<evidence type="ECO:0000256" key="4">
    <source>
        <dbReference type="ARBA" id="ARBA00022980"/>
    </source>
</evidence>
<dbReference type="PANTHER" id="PTHR31761:SF1">
    <property type="entry name" value="LARGE RIBOSOMAL SUBUNIT PROTEIN ML64"/>
    <property type="match status" value="1"/>
</dbReference>
<keyword evidence="9" id="KW-0131">Cell cycle</keyword>
<dbReference type="InterPro" id="IPR043035">
    <property type="entry name" value="Ribosomal_mL64_sf"/>
</dbReference>
<evidence type="ECO:0000256" key="11">
    <source>
        <dbReference type="ARBA" id="ARBA00035184"/>
    </source>
</evidence>
<dbReference type="GO" id="GO:1990904">
    <property type="term" value="C:ribonucleoprotein complex"/>
    <property type="evidence" value="ECO:0007669"/>
    <property type="project" value="UniProtKB-KW"/>
</dbReference>
<keyword evidence="5" id="KW-0175">Coiled coil</keyword>
<dbReference type="Gene3D" id="6.10.280.120">
    <property type="entry name" value="Growth arrest and DNA-damage-inducible proteins-interacting protein 1"/>
    <property type="match status" value="1"/>
</dbReference>
<evidence type="ECO:0000256" key="6">
    <source>
        <dbReference type="ARBA" id="ARBA00023128"/>
    </source>
</evidence>
<evidence type="ECO:0000313" key="15">
    <source>
        <dbReference type="EMBL" id="DBA30011.1"/>
    </source>
</evidence>
<dbReference type="GO" id="GO:0005634">
    <property type="term" value="C:nucleus"/>
    <property type="evidence" value="ECO:0007669"/>
    <property type="project" value="UniProtKB-SubCell"/>
</dbReference>
<dbReference type="InterPro" id="IPR018472">
    <property type="entry name" value="Ribosomal_mL64"/>
</dbReference>
<dbReference type="EMBL" id="DYDO01000002">
    <property type="protein sequence ID" value="DBA30011.1"/>
    <property type="molecule type" value="Genomic_DNA"/>
</dbReference>
<comment type="subcellular location">
    <subcellularLocation>
        <location evidence="2">Mitochondrion</location>
    </subcellularLocation>
    <subcellularLocation>
        <location evidence="1">Nucleus</location>
    </subcellularLocation>
</comment>
<dbReference type="GO" id="GO:0005739">
    <property type="term" value="C:mitochondrion"/>
    <property type="evidence" value="ECO:0007669"/>
    <property type="project" value="UniProtKB-SubCell"/>
</dbReference>
<evidence type="ECO:0000256" key="3">
    <source>
        <dbReference type="ARBA" id="ARBA00005421"/>
    </source>
</evidence>
<name>A0AAV3ALC7_PYXAD</name>
<dbReference type="Proteomes" id="UP001181693">
    <property type="component" value="Unassembled WGS sequence"/>
</dbReference>
<dbReference type="GO" id="GO:0005840">
    <property type="term" value="C:ribosome"/>
    <property type="evidence" value="ECO:0007669"/>
    <property type="project" value="UniProtKB-KW"/>
</dbReference>
<accession>A0AAV3ALC7</accession>
<feature type="compositionally biased region" description="Low complexity" evidence="14">
    <location>
        <begin position="203"/>
        <end position="227"/>
    </location>
</feature>
<proteinExistence type="inferred from homology"/>
<comment type="function">
    <text evidence="13">Acts as a negative regulator of G1 to S cell cycle phase progression by inhibiting cyclin-dependent kinases. Inhibitory effects are additive with GADD45 proteins but also occur in the absence of GADD45 proteins. Acts as a repressor of the orphan nuclear receptor NR4A1 by inhibiting AB domain-mediated transcriptional activity. May be involved in the hormone-mediated regulation of NR4A1 transcriptional activity. May play a role in mitochondrial protein synthesis.</text>
</comment>
<dbReference type="AlphaFoldDB" id="A0AAV3ALC7"/>
<comment type="similarity">
    <text evidence="3">Belongs to the mitochondrion-specific ribosomal protein mL64 family.</text>
</comment>
<keyword evidence="7" id="KW-0539">Nucleus</keyword>
<evidence type="ECO:0000256" key="10">
    <source>
        <dbReference type="ARBA" id="ARBA00030700"/>
    </source>
</evidence>
<gene>
    <name evidence="15" type="ORF">GDO54_006049</name>
</gene>
<evidence type="ECO:0000256" key="1">
    <source>
        <dbReference type="ARBA" id="ARBA00004123"/>
    </source>
</evidence>
<evidence type="ECO:0000256" key="12">
    <source>
        <dbReference type="ARBA" id="ARBA00035485"/>
    </source>
</evidence>
<comment type="caution">
    <text evidence="15">The sequence shown here is derived from an EMBL/GenBank/DDBJ whole genome shotgun (WGS) entry which is preliminary data.</text>
</comment>
<evidence type="ECO:0000256" key="2">
    <source>
        <dbReference type="ARBA" id="ARBA00004173"/>
    </source>
</evidence>
<evidence type="ECO:0000313" key="16">
    <source>
        <dbReference type="Proteomes" id="UP001181693"/>
    </source>
</evidence>
<keyword evidence="8" id="KW-0687">Ribonucleoprotein</keyword>
<evidence type="ECO:0000256" key="9">
    <source>
        <dbReference type="ARBA" id="ARBA00023306"/>
    </source>
</evidence>
<evidence type="ECO:0000256" key="13">
    <source>
        <dbReference type="ARBA" id="ARBA00060144"/>
    </source>
</evidence>
<keyword evidence="6" id="KW-0496">Mitochondrion</keyword>
<reference evidence="15" key="1">
    <citation type="thesis" date="2020" institute="ProQuest LLC" country="789 East Eisenhower Parkway, Ann Arbor, MI, USA">
        <title>Comparative Genomics and Chromosome Evolution.</title>
        <authorList>
            <person name="Mudd A.B."/>
        </authorList>
    </citation>
    <scope>NUCLEOTIDE SEQUENCE</scope>
    <source>
        <strain evidence="15">1538</strain>
        <tissue evidence="15">Blood</tissue>
    </source>
</reference>
<evidence type="ECO:0000256" key="7">
    <source>
        <dbReference type="ARBA" id="ARBA00023242"/>
    </source>
</evidence>
<sequence length="227" mass="26231">MALPIQRCWFRLRALTLPVPAAGYHAKALKMNMTGVYIPDPQDPKTKDWQKGPAYEAKLYGKYGSLSRVNPAQLWPSPEKLQEIEAEEKEWYPSLREMLDKLEAQEKELLQQKLERERVIAANMAKMPKMIADWRRDKKEAKIKEREEKAKKQRLLTLAREKFGVNVDPRSPKFQEMVKEMEKEERRKLKAVKKMQREEERAAIAAALNAAAAARSPTTPDSSSTPE</sequence>
<protein>
    <recommendedName>
        <fullName evidence="11">Large ribosomal subunit protein mL64</fullName>
    </recommendedName>
    <alternativeName>
        <fullName evidence="10">39S ribosomal protein L59, mitochondrial</fullName>
    </alternativeName>
    <alternativeName>
        <fullName evidence="12">Growth arrest and DNA damage-inducible proteins-interacting protein 1</fullName>
    </alternativeName>
</protein>
<evidence type="ECO:0000256" key="5">
    <source>
        <dbReference type="ARBA" id="ARBA00023054"/>
    </source>
</evidence>
<organism evidence="15 16">
    <name type="scientific">Pyxicephalus adspersus</name>
    <name type="common">African bullfrog</name>
    <dbReference type="NCBI Taxonomy" id="30357"/>
    <lineage>
        <taxon>Eukaryota</taxon>
        <taxon>Metazoa</taxon>
        <taxon>Chordata</taxon>
        <taxon>Craniata</taxon>
        <taxon>Vertebrata</taxon>
        <taxon>Euteleostomi</taxon>
        <taxon>Amphibia</taxon>
        <taxon>Batrachia</taxon>
        <taxon>Anura</taxon>
        <taxon>Neobatrachia</taxon>
        <taxon>Ranoidea</taxon>
        <taxon>Pyxicephalidae</taxon>
        <taxon>Pyxicephalinae</taxon>
        <taxon>Pyxicephalus</taxon>
    </lineage>
</organism>